<protein>
    <submittedName>
        <fullName evidence="1">Uncharacterized protein</fullName>
    </submittedName>
</protein>
<dbReference type="EMBL" id="BGPR01108555">
    <property type="protein sequence ID" value="GBM83160.1"/>
    <property type="molecule type" value="Genomic_DNA"/>
</dbReference>
<keyword evidence="2" id="KW-1185">Reference proteome</keyword>
<sequence length="96" mass="10857">MVRWKSHAQMAVSFDEQVLQYCGTPKQSPKGKTGHEDIVIHNTASTIIYESIDAKRGLLNLAENCYIDVKRALLRRSLLLTSHGNFDAVPKRGCEW</sequence>
<accession>A0A4Y2IZR8</accession>
<reference evidence="1 2" key="1">
    <citation type="journal article" date="2019" name="Sci. Rep.">
        <title>Orb-weaving spider Araneus ventricosus genome elucidates the spidroin gene catalogue.</title>
        <authorList>
            <person name="Kono N."/>
            <person name="Nakamura H."/>
            <person name="Ohtoshi R."/>
            <person name="Moran D.A.P."/>
            <person name="Shinohara A."/>
            <person name="Yoshida Y."/>
            <person name="Fujiwara M."/>
            <person name="Mori M."/>
            <person name="Tomita M."/>
            <person name="Arakawa K."/>
        </authorList>
    </citation>
    <scope>NUCLEOTIDE SEQUENCE [LARGE SCALE GENOMIC DNA]</scope>
</reference>
<gene>
    <name evidence="1" type="ORF">AVEN_272202_1</name>
</gene>
<evidence type="ECO:0000313" key="1">
    <source>
        <dbReference type="EMBL" id="GBM83160.1"/>
    </source>
</evidence>
<organism evidence="1 2">
    <name type="scientific">Araneus ventricosus</name>
    <name type="common">Orbweaver spider</name>
    <name type="synonym">Epeira ventricosa</name>
    <dbReference type="NCBI Taxonomy" id="182803"/>
    <lineage>
        <taxon>Eukaryota</taxon>
        <taxon>Metazoa</taxon>
        <taxon>Ecdysozoa</taxon>
        <taxon>Arthropoda</taxon>
        <taxon>Chelicerata</taxon>
        <taxon>Arachnida</taxon>
        <taxon>Araneae</taxon>
        <taxon>Araneomorphae</taxon>
        <taxon>Entelegynae</taxon>
        <taxon>Araneoidea</taxon>
        <taxon>Araneidae</taxon>
        <taxon>Araneus</taxon>
    </lineage>
</organism>
<dbReference type="AlphaFoldDB" id="A0A4Y2IZR8"/>
<evidence type="ECO:0000313" key="2">
    <source>
        <dbReference type="Proteomes" id="UP000499080"/>
    </source>
</evidence>
<proteinExistence type="predicted"/>
<comment type="caution">
    <text evidence="1">The sequence shown here is derived from an EMBL/GenBank/DDBJ whole genome shotgun (WGS) entry which is preliminary data.</text>
</comment>
<name>A0A4Y2IZR8_ARAVE</name>
<dbReference type="Proteomes" id="UP000499080">
    <property type="component" value="Unassembled WGS sequence"/>
</dbReference>